<evidence type="ECO:0000313" key="2">
    <source>
        <dbReference type="Proteomes" id="UP000233343"/>
    </source>
</evidence>
<name>A0A2N0ZMY5_9BACI</name>
<dbReference type="EMBL" id="PISD01000004">
    <property type="protein sequence ID" value="PKG30865.1"/>
    <property type="molecule type" value="Genomic_DNA"/>
</dbReference>
<reference evidence="1 2" key="1">
    <citation type="journal article" date="2010" name="Int. J. Syst. Evol. Microbiol.">
        <title>Bacillus horneckiae sp. nov., isolated from a spacecraft-assembly clean room.</title>
        <authorList>
            <person name="Vaishampayan P."/>
            <person name="Probst A."/>
            <person name="Krishnamurthi S."/>
            <person name="Ghosh S."/>
            <person name="Osman S."/>
            <person name="McDowall A."/>
            <person name="Ruckmani A."/>
            <person name="Mayilraj S."/>
            <person name="Venkateswaran K."/>
        </authorList>
    </citation>
    <scope>NUCLEOTIDE SEQUENCE [LARGE SCALE GENOMIC DNA]</scope>
    <source>
        <strain evidence="2">1PO1SC</strain>
    </source>
</reference>
<sequence length="65" mass="7767">MAKELTEREKAIMEAQRFVTIPEPDYSQMSIDEIRKRTEYMESAFKLAFEIDEEDEDEDDDDDDL</sequence>
<dbReference type="RefSeq" id="WP_066192293.1">
    <property type="nucleotide sequence ID" value="NZ_PISD01000004.1"/>
</dbReference>
<proteinExistence type="predicted"/>
<dbReference type="Proteomes" id="UP000233343">
    <property type="component" value="Unassembled WGS sequence"/>
</dbReference>
<gene>
    <name evidence="1" type="ORF">CWS20_01220</name>
</gene>
<dbReference type="AlphaFoldDB" id="A0A2N0ZMY5"/>
<accession>A0A2N0ZMY5</accession>
<organism evidence="1 2">
    <name type="scientific">Cytobacillus horneckiae</name>
    <dbReference type="NCBI Taxonomy" id="549687"/>
    <lineage>
        <taxon>Bacteria</taxon>
        <taxon>Bacillati</taxon>
        <taxon>Bacillota</taxon>
        <taxon>Bacilli</taxon>
        <taxon>Bacillales</taxon>
        <taxon>Bacillaceae</taxon>
        <taxon>Cytobacillus</taxon>
    </lineage>
</organism>
<evidence type="ECO:0000313" key="1">
    <source>
        <dbReference type="EMBL" id="PKG30865.1"/>
    </source>
</evidence>
<protein>
    <submittedName>
        <fullName evidence="1">Uncharacterized protein</fullName>
    </submittedName>
</protein>
<keyword evidence="2" id="KW-1185">Reference proteome</keyword>
<comment type="caution">
    <text evidence="1">The sequence shown here is derived from an EMBL/GenBank/DDBJ whole genome shotgun (WGS) entry which is preliminary data.</text>
</comment>